<accession>A0A1G9F180</accession>
<evidence type="ECO:0000313" key="2">
    <source>
        <dbReference type="EMBL" id="SDK82015.1"/>
    </source>
</evidence>
<dbReference type="SUPFAM" id="SSF56112">
    <property type="entry name" value="Protein kinase-like (PK-like)"/>
    <property type="match status" value="1"/>
</dbReference>
<dbReference type="EMBL" id="FNGF01000002">
    <property type="protein sequence ID" value="SDK82015.1"/>
    <property type="molecule type" value="Genomic_DNA"/>
</dbReference>
<dbReference type="Proteomes" id="UP000198662">
    <property type="component" value="Unassembled WGS sequence"/>
</dbReference>
<dbReference type="Pfam" id="PF01636">
    <property type="entry name" value="APH"/>
    <property type="match status" value="1"/>
</dbReference>
<name>A0A1G9F180_9ACTN</name>
<evidence type="ECO:0000259" key="1">
    <source>
        <dbReference type="Pfam" id="PF01636"/>
    </source>
</evidence>
<organism evidence="2 3">
    <name type="scientific">Glycomyces sambucus</name>
    <dbReference type="NCBI Taxonomy" id="380244"/>
    <lineage>
        <taxon>Bacteria</taxon>
        <taxon>Bacillati</taxon>
        <taxon>Actinomycetota</taxon>
        <taxon>Actinomycetes</taxon>
        <taxon>Glycomycetales</taxon>
        <taxon>Glycomycetaceae</taxon>
        <taxon>Glycomyces</taxon>
    </lineage>
</organism>
<gene>
    <name evidence="2" type="ORF">SAMN05216298_1507</name>
</gene>
<dbReference type="InterPro" id="IPR011009">
    <property type="entry name" value="Kinase-like_dom_sf"/>
</dbReference>
<dbReference type="Gene3D" id="3.90.1200.10">
    <property type="match status" value="1"/>
</dbReference>
<dbReference type="OrthoDB" id="30633at2"/>
<keyword evidence="3" id="KW-1185">Reference proteome</keyword>
<feature type="domain" description="Aminoglycoside phosphotransferase" evidence="1">
    <location>
        <begin position="27"/>
        <end position="236"/>
    </location>
</feature>
<reference evidence="3" key="1">
    <citation type="submission" date="2016-10" db="EMBL/GenBank/DDBJ databases">
        <authorList>
            <person name="Varghese N."/>
            <person name="Submissions S."/>
        </authorList>
    </citation>
    <scope>NUCLEOTIDE SEQUENCE [LARGE SCALE GENOMIC DNA]</scope>
    <source>
        <strain evidence="3">CGMCC 4.3147</strain>
    </source>
</reference>
<dbReference type="AlphaFoldDB" id="A0A1G9F180"/>
<dbReference type="InterPro" id="IPR002575">
    <property type="entry name" value="Aminoglycoside_PTrfase"/>
</dbReference>
<dbReference type="GO" id="GO:0016740">
    <property type="term" value="F:transferase activity"/>
    <property type="evidence" value="ECO:0007669"/>
    <property type="project" value="UniProtKB-KW"/>
</dbReference>
<dbReference type="STRING" id="380244.SAMN05216298_1507"/>
<proteinExistence type="predicted"/>
<sequence>MRCMEPAAAAAALGLGALRGPAVVLKADELSPVWRLDTATGTWVVKSLLPHGDYWLADVAQTGRLEAAAWEAGVAMAEPLRPETAAAGMWAPVGDGSYARAARFLDGAPAPAPVPRRLAAWAGATFAALERLAVAPDRDPAGDYAFRFHPEAEWDEWLGQAQDLDVLDAAGSRALKDIAVRIAAAGEPAVAAMPRRLVVHGDFSHLNIMVTPQGPKLIDFDSGGPAVPWWELVAIAIEMGAPALGVMEPDRASVEACVSGYADAGGTVRDTGEGAFTGMLAGRLSTAAWQLWMACGHRGGSPETQAGFARDLRGSITALTAMLDALPVWSSWLKG</sequence>
<keyword evidence="2" id="KW-0808">Transferase</keyword>
<protein>
    <submittedName>
        <fullName evidence="2">Phosphotransferase enzyme family protein</fullName>
    </submittedName>
</protein>
<evidence type="ECO:0000313" key="3">
    <source>
        <dbReference type="Proteomes" id="UP000198662"/>
    </source>
</evidence>